<sequence length="227" mass="26288">MATALELIAMALRRAERRKIAFVNADCFNRGWRMPEYRAALARFDYVFPDGSGIRMAGRMLGNPVVDNVNGTDLLPPLMALAREGDYRIFLLGARPGVAEKMRRNLVRDYPGLRIVGTMDGFRAEEEMIWAVNRVGADILLVALGVPRQELFIDRNFKELKCQVVLGVGGLFDFYSGNMPRAPHWLRRIGMEWIFRLLMEPRRMFRRYVIGNPLFIFRVWRYGENVR</sequence>
<dbReference type="EC" id="2.4.1.187" evidence="3"/>
<dbReference type="GO" id="GO:0047244">
    <property type="term" value="F:N-acetylglucosaminyldiphosphoundecaprenol N-acetyl-beta-D-mannosaminyltransferase activity"/>
    <property type="evidence" value="ECO:0007669"/>
    <property type="project" value="UniProtKB-EC"/>
</dbReference>
<dbReference type="Pfam" id="PF03808">
    <property type="entry name" value="Glyco_tran_WecG"/>
    <property type="match status" value="1"/>
</dbReference>
<dbReference type="PANTHER" id="PTHR34136:SF1">
    <property type="entry name" value="UDP-N-ACETYL-D-MANNOSAMINURONIC ACID TRANSFERASE"/>
    <property type="match status" value="1"/>
</dbReference>
<keyword evidence="1 3" id="KW-0328">Glycosyltransferase</keyword>
<organism evidence="3">
    <name type="scientific">bioreactor metagenome</name>
    <dbReference type="NCBI Taxonomy" id="1076179"/>
    <lineage>
        <taxon>unclassified sequences</taxon>
        <taxon>metagenomes</taxon>
        <taxon>ecological metagenomes</taxon>
    </lineage>
</organism>
<keyword evidence="2 3" id="KW-0808">Transferase</keyword>
<evidence type="ECO:0000313" key="3">
    <source>
        <dbReference type="EMBL" id="MPN19657.1"/>
    </source>
</evidence>
<comment type="caution">
    <text evidence="3">The sequence shown here is derived from an EMBL/GenBank/DDBJ whole genome shotgun (WGS) entry which is preliminary data.</text>
</comment>
<name>A0A645FYP3_9ZZZZ</name>
<dbReference type="AlphaFoldDB" id="A0A645FYP3"/>
<dbReference type="NCBIfam" id="TIGR00696">
    <property type="entry name" value="wecG_tagA_cpsF"/>
    <property type="match status" value="1"/>
</dbReference>
<evidence type="ECO:0000256" key="2">
    <source>
        <dbReference type="ARBA" id="ARBA00022679"/>
    </source>
</evidence>
<evidence type="ECO:0000256" key="1">
    <source>
        <dbReference type="ARBA" id="ARBA00022676"/>
    </source>
</evidence>
<accession>A0A645FYP3</accession>
<dbReference type="CDD" id="cd06533">
    <property type="entry name" value="Glyco_transf_WecG_TagA"/>
    <property type="match status" value="1"/>
</dbReference>
<protein>
    <submittedName>
        <fullName evidence="3">N-acetylglucosaminyldiphosphoundecaprenol N-acetyl-beta-D-mannosaminyltransferase</fullName>
        <ecNumber evidence="3">2.4.1.187</ecNumber>
    </submittedName>
</protein>
<dbReference type="PANTHER" id="PTHR34136">
    <property type="match status" value="1"/>
</dbReference>
<reference evidence="3" key="1">
    <citation type="submission" date="2019-08" db="EMBL/GenBank/DDBJ databases">
        <authorList>
            <person name="Kucharzyk K."/>
            <person name="Murdoch R.W."/>
            <person name="Higgins S."/>
            <person name="Loffler F."/>
        </authorList>
    </citation>
    <scope>NUCLEOTIDE SEQUENCE</scope>
</reference>
<dbReference type="EMBL" id="VSSQ01067249">
    <property type="protein sequence ID" value="MPN19657.1"/>
    <property type="molecule type" value="Genomic_DNA"/>
</dbReference>
<gene>
    <name evidence="3" type="primary">tagA_8</name>
    <name evidence="3" type="ORF">SDC9_167029</name>
</gene>
<proteinExistence type="predicted"/>
<dbReference type="InterPro" id="IPR004629">
    <property type="entry name" value="WecG_TagA_CpsF"/>
</dbReference>